<sequence length="70" mass="8522">MKYLENANLPPFEIKKEFEDNNDVCLLLEMNYREPLMMIFVCGWFQVNDDRKITSIRLVADIRYLLEYKK</sequence>
<dbReference type="Gene3D" id="3.10.450.50">
    <property type="match status" value="1"/>
</dbReference>
<protein>
    <submittedName>
        <fullName evidence="1">SnoaL-like domain</fullName>
    </submittedName>
</protein>
<organism evidence="1 2">
    <name type="scientific">Candidatus Nitrosocosmicus franklandianus</name>
    <dbReference type="NCBI Taxonomy" id="1798806"/>
    <lineage>
        <taxon>Archaea</taxon>
        <taxon>Nitrososphaerota</taxon>
        <taxon>Nitrososphaeria</taxon>
        <taxon>Nitrososphaerales</taxon>
        <taxon>Nitrososphaeraceae</taxon>
        <taxon>Candidatus Nitrosocosmicus</taxon>
    </lineage>
</organism>
<keyword evidence="2" id="KW-1185">Reference proteome</keyword>
<dbReference type="EMBL" id="LR216287">
    <property type="protein sequence ID" value="VFJ13633.1"/>
    <property type="molecule type" value="Genomic_DNA"/>
</dbReference>
<evidence type="ECO:0000313" key="1">
    <source>
        <dbReference type="EMBL" id="VFJ13633.1"/>
    </source>
</evidence>
<evidence type="ECO:0000313" key="2">
    <source>
        <dbReference type="Proteomes" id="UP000294299"/>
    </source>
</evidence>
<proteinExistence type="predicted"/>
<dbReference type="OrthoDB" id="13157at2157"/>
<dbReference type="GeneID" id="39420682"/>
<dbReference type="RefSeq" id="WP_134483587.1">
    <property type="nucleotide sequence ID" value="NZ_LR216287.1"/>
</dbReference>
<accession>A0A484IA40</accession>
<dbReference type="Proteomes" id="UP000294299">
    <property type="component" value="Chromosome NFRAN"/>
</dbReference>
<dbReference type="KEGG" id="nfn:NFRAN_1311"/>
<reference evidence="1 2" key="1">
    <citation type="submission" date="2019-02" db="EMBL/GenBank/DDBJ databases">
        <authorList>
            <person name="Lehtovirta-Morley E L."/>
        </authorList>
    </citation>
    <scope>NUCLEOTIDE SEQUENCE [LARGE SCALE GENOMIC DNA]</scope>
    <source>
        <strain evidence="1">NFRAN1</strain>
    </source>
</reference>
<dbReference type="AlphaFoldDB" id="A0A484IA40"/>
<gene>
    <name evidence="1" type="ORF">NFRAN_1311</name>
</gene>
<name>A0A484IA40_9ARCH</name>